<feature type="compositionally biased region" description="Polar residues" evidence="1">
    <location>
        <begin position="300"/>
        <end position="315"/>
    </location>
</feature>
<dbReference type="Proteomes" id="UP001172738">
    <property type="component" value="Unassembled WGS sequence"/>
</dbReference>
<proteinExistence type="predicted"/>
<name>A0ABT8G4W1_9MICO</name>
<evidence type="ECO:0000313" key="3">
    <source>
        <dbReference type="EMBL" id="MDN4474181.1"/>
    </source>
</evidence>
<feature type="compositionally biased region" description="Basic and acidic residues" evidence="1">
    <location>
        <begin position="316"/>
        <end position="326"/>
    </location>
</feature>
<keyword evidence="4" id="KW-1185">Reference proteome</keyword>
<evidence type="ECO:0008006" key="5">
    <source>
        <dbReference type="Google" id="ProtNLM"/>
    </source>
</evidence>
<evidence type="ECO:0000313" key="4">
    <source>
        <dbReference type="Proteomes" id="UP001172738"/>
    </source>
</evidence>
<dbReference type="RefSeq" id="WP_301130384.1">
    <property type="nucleotide sequence ID" value="NZ_JAUHPV010000012.1"/>
</dbReference>
<feature type="compositionally biased region" description="Low complexity" evidence="1">
    <location>
        <begin position="267"/>
        <end position="277"/>
    </location>
</feature>
<evidence type="ECO:0000256" key="1">
    <source>
        <dbReference type="SAM" id="MobiDB-lite"/>
    </source>
</evidence>
<reference evidence="3" key="1">
    <citation type="submission" date="2023-06" db="EMBL/GenBank/DDBJ databases">
        <title>SYSU T00b26.</title>
        <authorList>
            <person name="Gao L."/>
            <person name="Fang B.-Z."/>
            <person name="Li W.-J."/>
        </authorList>
    </citation>
    <scope>NUCLEOTIDE SEQUENCE</scope>
    <source>
        <strain evidence="3">SYSU T00b26</strain>
    </source>
</reference>
<protein>
    <recommendedName>
        <fullName evidence="5">DUF5667 domain-containing protein</fullName>
    </recommendedName>
</protein>
<accession>A0ABT8G4W1</accession>
<keyword evidence="2" id="KW-0812">Transmembrane</keyword>
<organism evidence="3 4">
    <name type="scientific">Demequina zhanjiangensis</name>
    <dbReference type="NCBI Taxonomy" id="3051659"/>
    <lineage>
        <taxon>Bacteria</taxon>
        <taxon>Bacillati</taxon>
        <taxon>Actinomycetota</taxon>
        <taxon>Actinomycetes</taxon>
        <taxon>Micrococcales</taxon>
        <taxon>Demequinaceae</taxon>
        <taxon>Demequina</taxon>
    </lineage>
</organism>
<feature type="transmembrane region" description="Helical" evidence="2">
    <location>
        <begin position="83"/>
        <end position="103"/>
    </location>
</feature>
<comment type="caution">
    <text evidence="3">The sequence shown here is derived from an EMBL/GenBank/DDBJ whole genome shotgun (WGS) entry which is preliminary data.</text>
</comment>
<gene>
    <name evidence="3" type="ORF">QQX04_14360</name>
</gene>
<evidence type="ECO:0000256" key="2">
    <source>
        <dbReference type="SAM" id="Phobius"/>
    </source>
</evidence>
<dbReference type="EMBL" id="JAUHPV010000012">
    <property type="protein sequence ID" value="MDN4474181.1"/>
    <property type="molecule type" value="Genomic_DNA"/>
</dbReference>
<sequence>MTSRRISDADVEAMLAGRRPADPELGVLSDAVDGIRRTYVTEMDDAHVVGLSGRLAAVAAAAPLDGGPVGASRPSSSGTRRRGAIALALAGLGAVAFGGAAMADEAAPGDFLYGLDRALEVVGINNGGAQERLAEVQALLADDEVEQALDTSVEAVEDMDGMDDDEAEELTGLLHAAESVLNEGSEQSLERREQVAAMLTFMTQTELTGREFGQAVSQHARGIVEPEAADEDAVAAEGGSGSEPAVEEDVTDEAPGNSGNANGGAGNSKEGSGSSGSNAGGAKSGDDAGSSTDEDAKPGPNSNSNPNATADTRGNSGDKSKSTSKD</sequence>
<keyword evidence="2" id="KW-1133">Transmembrane helix</keyword>
<keyword evidence="2" id="KW-0472">Membrane</keyword>
<feature type="region of interest" description="Disordered" evidence="1">
    <location>
        <begin position="229"/>
        <end position="326"/>
    </location>
</feature>